<dbReference type="EMBL" id="CP017111">
    <property type="protein sequence ID" value="AOO66259.1"/>
    <property type="molecule type" value="Genomic_DNA"/>
</dbReference>
<accession>A0A1D7TMN1</accession>
<feature type="coiled-coil region" evidence="6">
    <location>
        <begin position="326"/>
        <end position="355"/>
    </location>
</feature>
<keyword evidence="5 7" id="KW-0472">Membrane</keyword>
<reference evidence="10" key="1">
    <citation type="submission" date="2016-08" db="EMBL/GenBank/DDBJ databases">
        <title>Complete genome sequence of the organohalide-respiring Epsilonproteobacterium Sulfurospirillum halorespirans.</title>
        <authorList>
            <person name="Goris T."/>
            <person name="Zimmermann J."/>
            <person name="Schenz B."/>
            <person name="Lemos M."/>
            <person name="Hackermueller J."/>
            <person name="Diekert G."/>
        </authorList>
    </citation>
    <scope>NUCLEOTIDE SEQUENCE [LARGE SCALE GENOMIC DNA]</scope>
    <source>
        <strain>DSM 13726</strain>
        <strain evidence="10">PCE-M2</strain>
    </source>
</reference>
<dbReference type="InterPro" id="IPR001107">
    <property type="entry name" value="Band_7"/>
</dbReference>
<dbReference type="SUPFAM" id="SSF117892">
    <property type="entry name" value="Band 7/SPFH domain"/>
    <property type="match status" value="1"/>
</dbReference>
<evidence type="ECO:0000256" key="1">
    <source>
        <dbReference type="ARBA" id="ARBA00004167"/>
    </source>
</evidence>
<feature type="transmembrane region" description="Helical" evidence="7">
    <location>
        <begin position="47"/>
        <end position="67"/>
    </location>
</feature>
<dbReference type="InterPro" id="IPR027705">
    <property type="entry name" value="Flotillin_fam"/>
</dbReference>
<dbReference type="RefSeq" id="WP_069478814.1">
    <property type="nucleotide sequence ID" value="NZ_CP017111.1"/>
</dbReference>
<dbReference type="Pfam" id="PF01145">
    <property type="entry name" value="Band_7"/>
    <property type="match status" value="1"/>
</dbReference>
<dbReference type="InterPro" id="IPR036013">
    <property type="entry name" value="Band_7/SPFH_dom_sf"/>
</dbReference>
<comment type="similarity">
    <text evidence="3">Belongs to the band 7/mec-2 family. Flotillin subfamily.</text>
</comment>
<evidence type="ECO:0000256" key="7">
    <source>
        <dbReference type="SAM" id="Phobius"/>
    </source>
</evidence>
<dbReference type="GO" id="GO:0005886">
    <property type="term" value="C:plasma membrane"/>
    <property type="evidence" value="ECO:0007669"/>
    <property type="project" value="UniProtKB-SubCell"/>
</dbReference>
<dbReference type="PANTHER" id="PTHR13806">
    <property type="entry name" value="FLOTILLIN-RELATED"/>
    <property type="match status" value="1"/>
</dbReference>
<evidence type="ECO:0000256" key="6">
    <source>
        <dbReference type="SAM" id="Coils"/>
    </source>
</evidence>
<name>A0A1D7TMN1_9BACT</name>
<dbReference type="Gene3D" id="3.30.479.30">
    <property type="entry name" value="Band 7 domain"/>
    <property type="match status" value="1"/>
</dbReference>
<proteinExistence type="inferred from homology"/>
<dbReference type="PANTHER" id="PTHR13806:SF31">
    <property type="entry name" value="FLOTILLIN-LIKE PROTEIN 1-RELATED"/>
    <property type="match status" value="1"/>
</dbReference>
<dbReference type="SMART" id="SM00244">
    <property type="entry name" value="PHB"/>
    <property type="match status" value="1"/>
</dbReference>
<evidence type="ECO:0000313" key="10">
    <source>
        <dbReference type="Proteomes" id="UP000094609"/>
    </source>
</evidence>
<dbReference type="PATRIC" id="fig|1193502.14.peg.2533"/>
<keyword evidence="7" id="KW-1133">Transmembrane helix</keyword>
<evidence type="ECO:0000256" key="4">
    <source>
        <dbReference type="ARBA" id="ARBA00022475"/>
    </source>
</evidence>
<gene>
    <name evidence="9" type="ORF">SHALO_2500</name>
</gene>
<dbReference type="CDD" id="cd03399">
    <property type="entry name" value="SPFH_flotillin"/>
    <property type="match status" value="1"/>
</dbReference>
<evidence type="ECO:0000313" key="9">
    <source>
        <dbReference type="EMBL" id="AOO66259.1"/>
    </source>
</evidence>
<evidence type="ECO:0000256" key="3">
    <source>
        <dbReference type="ARBA" id="ARBA00007161"/>
    </source>
</evidence>
<protein>
    <submittedName>
        <fullName evidence="9">Flotilin domain-containing membrane protein</fullName>
    </submittedName>
</protein>
<dbReference type="STRING" id="1193502.SHALO_2500"/>
<dbReference type="Pfam" id="PF15975">
    <property type="entry name" value="Flot"/>
    <property type="match status" value="1"/>
</dbReference>
<comment type="subcellular location">
    <subcellularLocation>
        <location evidence="2">Cell membrane</location>
    </subcellularLocation>
    <subcellularLocation>
        <location evidence="1">Membrane</location>
        <topology evidence="1">Single-pass membrane protein</topology>
    </subcellularLocation>
</comment>
<sequence length="551" mass="61104">MINDTIIMIAGAAIIALITIALIVARLYKRSSKEMAFVRTGLGGEKVVLNGGAIVLPIFHEIALVNMQTLRLEVRREQSQALITGDRMRVDVQAEFYVRVKPEISSIAQAAQALGQRTLNPDMLKELIEGKFVDALRAVAAEMEMIQLHEKRSDFVQKVQQAVAEDLLKNGLELESVSLTGLDQTGKEHFNPNNAFDAEGLLRLTQTIEERNKLRNDIERDTAVQIQQKNLQTTKEALNLQQDEEYARLEQSREIEMKKAQQEADIKIEQSNQNKKSETVKLSANQEIEQARIITERKIEEQHIEKVKTIKLAEQDKEISISNKSKEESEAKAVADEARAKAVEAEEKINTARQVAIANRNKDVEIIKANEEAEKDAVTIKVGAQAEKIAAQDRAEAIKLEAQGKADAVRIQAEADEKRFAVQAEGEKAINEANNVLSAEQVKMRIQIALMQALPAIIEQSVKPMEHIDSIKIIDVGNMSNGASNTSGGSTSIGESDFSDNMVKAAMKYQVQKPLVDKLLNDIGITDIGNLSDIVMSHKNIQEPLQPNNPS</sequence>
<evidence type="ECO:0000256" key="2">
    <source>
        <dbReference type="ARBA" id="ARBA00004236"/>
    </source>
</evidence>
<dbReference type="InterPro" id="IPR031905">
    <property type="entry name" value="Flotillin_C"/>
</dbReference>
<evidence type="ECO:0000256" key="5">
    <source>
        <dbReference type="ARBA" id="ARBA00023136"/>
    </source>
</evidence>
<keyword evidence="10" id="KW-1185">Reference proteome</keyword>
<feature type="transmembrane region" description="Helical" evidence="7">
    <location>
        <begin position="6"/>
        <end position="27"/>
    </location>
</feature>
<organism evidence="9 10">
    <name type="scientific">Sulfurospirillum halorespirans DSM 13726</name>
    <dbReference type="NCBI Taxonomy" id="1193502"/>
    <lineage>
        <taxon>Bacteria</taxon>
        <taxon>Pseudomonadati</taxon>
        <taxon>Campylobacterota</taxon>
        <taxon>Epsilonproteobacteria</taxon>
        <taxon>Campylobacterales</taxon>
        <taxon>Sulfurospirillaceae</taxon>
        <taxon>Sulfurospirillum</taxon>
    </lineage>
</organism>
<keyword evidence="4" id="KW-1003">Cell membrane</keyword>
<feature type="domain" description="Band 7" evidence="8">
    <location>
        <begin position="25"/>
        <end position="194"/>
    </location>
</feature>
<keyword evidence="6" id="KW-0175">Coiled coil</keyword>
<dbReference type="KEGG" id="shal:SHALO_2500"/>
<evidence type="ECO:0000259" key="8">
    <source>
        <dbReference type="SMART" id="SM00244"/>
    </source>
</evidence>
<dbReference type="Proteomes" id="UP000094609">
    <property type="component" value="Chromosome"/>
</dbReference>
<dbReference type="AlphaFoldDB" id="A0A1D7TMN1"/>
<keyword evidence="7" id="KW-0812">Transmembrane</keyword>